<comment type="caution">
    <text evidence="3">The sequence shown here is derived from an EMBL/GenBank/DDBJ whole genome shotgun (WGS) entry which is preliminary data.</text>
</comment>
<organism evidence="3 4">
    <name type="scientific">Pseudopithomyces chartarum</name>
    <dbReference type="NCBI Taxonomy" id="1892770"/>
    <lineage>
        <taxon>Eukaryota</taxon>
        <taxon>Fungi</taxon>
        <taxon>Dikarya</taxon>
        <taxon>Ascomycota</taxon>
        <taxon>Pezizomycotina</taxon>
        <taxon>Dothideomycetes</taxon>
        <taxon>Pleosporomycetidae</taxon>
        <taxon>Pleosporales</taxon>
        <taxon>Massarineae</taxon>
        <taxon>Didymosphaeriaceae</taxon>
        <taxon>Pseudopithomyces</taxon>
    </lineage>
</organism>
<feature type="region of interest" description="Disordered" evidence="2">
    <location>
        <begin position="1014"/>
        <end position="1035"/>
    </location>
</feature>
<evidence type="ECO:0000256" key="2">
    <source>
        <dbReference type="SAM" id="MobiDB-lite"/>
    </source>
</evidence>
<evidence type="ECO:0000313" key="3">
    <source>
        <dbReference type="EMBL" id="KAK3213537.1"/>
    </source>
</evidence>
<evidence type="ECO:0000256" key="1">
    <source>
        <dbReference type="SAM" id="Coils"/>
    </source>
</evidence>
<feature type="region of interest" description="Disordered" evidence="2">
    <location>
        <begin position="152"/>
        <end position="267"/>
    </location>
</feature>
<feature type="region of interest" description="Disordered" evidence="2">
    <location>
        <begin position="772"/>
        <end position="791"/>
    </location>
</feature>
<keyword evidence="1" id="KW-0175">Coiled coil</keyword>
<dbReference type="Proteomes" id="UP001280581">
    <property type="component" value="Unassembled WGS sequence"/>
</dbReference>
<evidence type="ECO:0000313" key="4">
    <source>
        <dbReference type="Proteomes" id="UP001280581"/>
    </source>
</evidence>
<feature type="compositionally biased region" description="Polar residues" evidence="2">
    <location>
        <begin position="194"/>
        <end position="209"/>
    </location>
</feature>
<keyword evidence="4" id="KW-1185">Reference proteome</keyword>
<dbReference type="AlphaFoldDB" id="A0AAN6M290"/>
<reference evidence="3 4" key="1">
    <citation type="submission" date="2021-02" db="EMBL/GenBank/DDBJ databases">
        <title>Genome assembly of Pseudopithomyces chartarum.</title>
        <authorList>
            <person name="Jauregui R."/>
            <person name="Singh J."/>
            <person name="Voisey C."/>
        </authorList>
    </citation>
    <scope>NUCLEOTIDE SEQUENCE [LARGE SCALE GENOMIC DNA]</scope>
    <source>
        <strain evidence="3 4">AGR01</strain>
    </source>
</reference>
<feature type="compositionally biased region" description="Polar residues" evidence="2">
    <location>
        <begin position="443"/>
        <end position="454"/>
    </location>
</feature>
<name>A0AAN6M290_9PLEO</name>
<feature type="compositionally biased region" description="Polar residues" evidence="2">
    <location>
        <begin position="668"/>
        <end position="682"/>
    </location>
</feature>
<feature type="compositionally biased region" description="Polar residues" evidence="2">
    <location>
        <begin position="1014"/>
        <end position="1029"/>
    </location>
</feature>
<protein>
    <submittedName>
        <fullName evidence="3">Uncharacterized protein</fullName>
    </submittedName>
</protein>
<sequence length="1086" mass="122144">MQSVETLRPFYGPGTFPELLRRLRHDEFPRHRDLLDHIETAAMLSAHMRQACEDDSQIDPTELLQFLVKLESIAARGWYNALDELIWKENYCYQYEKSLEQLEQKDIKLQELERTHKQCEADIHSFEQVWRQLESKEAEVFELKKEIDMLEREKSEAERGLGSVVTRMESLPAQLDQRTDPKPATNIVRPDTPGNLSDVDNSITAQSHGSDWKHEDSVTTDEPTEIDESETHSNSSVAAEVGSVPGNNSRSYPPPLPPATEEATRADERKTHMLSEVEDTLWIQESKDREYLAKRHGPPRTTAHLSPSSPQIPSSPAYIYIPLPRNFIIPRVNPTFLSLIFPSPPAVFHFPEYATRDQLLDILRKVHDIVDPEQIEETNIVRVRTHEFEWGLKNAIRKVLGKSRWDLVVGDEWPTEGRGDTYIVSKRDLYFDVPGSQLKPETRSGNDATTSGQSQDHRSEQQIREDELFEEYFETLESQDDEFEDMPHLRGGAPMSFQDSPNNLGLRYGLPPEVSRTLAEHCGITTSMPIQEDVPLTSPQALIEQVRVLHLQNGAYCRRIEAGQELVKDMEETIIWQNGQLVEAHHEIAELKVKMQKQKDETIAAVNLAGLAKEEARILQAILEQIHEQAVRLTGELEEQESRISAQYHELSDSHSPYESAIRGGGDSSSTHTRPSTTNALPSTPPTDAHSFYFFPSISMIVLLTNPLYHCQFPAHTSLPEIHDLLSSPTSSLPPDPHLSQIRTILQARDAAGISLPDTTSGRQIMISAPDLPDDVSTASGEPGHKGWNRSFGPTEYMYERSLKESIESLKTPTTENREMLSPRGSLYEKRFGELGVLVDRVGVVGRRDEEGYFDAVDLIDEIEREAKVSREQSGYRAPFVSEDVGTERVEGGTSSRARVDSLGERRGYKMAMPLPPVVLDPMFPTGSGGTSQGAYMGNQRVRSGNGPGNTGAIHSNRLDGAHIPPSRAPHVPRTVHHPSFNELYRSAQLNYNHYLAEQPDPASLLSSTAPTVNSTQQVTSTNYPSGRNKQGWGTWRHPRGEECEAWIPSSSLNPLRQKCSFCDLPFVQVSQETQTHDEDKTSANV</sequence>
<gene>
    <name evidence="3" type="ORF">GRF29_28g222327</name>
</gene>
<proteinExistence type="predicted"/>
<feature type="region of interest" description="Disordered" evidence="2">
    <location>
        <begin position="646"/>
        <end position="686"/>
    </location>
</feature>
<feature type="coiled-coil region" evidence="1">
    <location>
        <begin position="581"/>
        <end position="643"/>
    </location>
</feature>
<feature type="region of interest" description="Disordered" evidence="2">
    <location>
        <begin position="435"/>
        <end position="462"/>
    </location>
</feature>
<feature type="compositionally biased region" description="Acidic residues" evidence="2">
    <location>
        <begin position="218"/>
        <end position="228"/>
    </location>
</feature>
<dbReference type="EMBL" id="WVTA01000004">
    <property type="protein sequence ID" value="KAK3213537.1"/>
    <property type="molecule type" value="Genomic_DNA"/>
</dbReference>
<accession>A0AAN6M290</accession>